<evidence type="ECO:0000256" key="4">
    <source>
        <dbReference type="SAM" id="SignalP"/>
    </source>
</evidence>
<dbReference type="OrthoDB" id="606851at2"/>
<dbReference type="PANTHER" id="PTHR40980:SF4">
    <property type="entry name" value="TONB-DEPENDENT RECEPTOR-LIKE BETA-BARREL DOMAIN-CONTAINING PROTEIN"/>
    <property type="match status" value="1"/>
</dbReference>
<feature type="chain" id="PRO_5003107536" description="Outer membrane protein beta-barrel domain-containing protein" evidence="4">
    <location>
        <begin position="24"/>
        <end position="796"/>
    </location>
</feature>
<dbReference type="SUPFAM" id="SSF49464">
    <property type="entry name" value="Carboxypeptidase regulatory domain-like"/>
    <property type="match status" value="1"/>
</dbReference>
<dbReference type="InterPro" id="IPR013783">
    <property type="entry name" value="Ig-like_fold"/>
</dbReference>
<dbReference type="InterPro" id="IPR037066">
    <property type="entry name" value="Plug_dom_sf"/>
</dbReference>
<keyword evidence="3" id="KW-0998">Cell outer membrane</keyword>
<dbReference type="Gene3D" id="2.170.130.10">
    <property type="entry name" value="TonB-dependent receptor, plug domain"/>
    <property type="match status" value="1"/>
</dbReference>
<dbReference type="EMBL" id="ACHA02000002">
    <property type="protein sequence ID" value="EFK59917.1"/>
    <property type="molecule type" value="Genomic_DNA"/>
</dbReference>
<dbReference type="InterPro" id="IPR041700">
    <property type="entry name" value="OMP_b-brl_3"/>
</dbReference>
<dbReference type="eggNOG" id="COG4771">
    <property type="taxonomic scope" value="Bacteria"/>
</dbReference>
<evidence type="ECO:0000256" key="1">
    <source>
        <dbReference type="ARBA" id="ARBA00004442"/>
    </source>
</evidence>
<dbReference type="PANTHER" id="PTHR40980">
    <property type="entry name" value="PLUG DOMAIN-CONTAINING PROTEIN"/>
    <property type="match status" value="1"/>
</dbReference>
<organism evidence="6 7">
    <name type="scientific">Sphingobacterium spiritivorum ATCC 33861</name>
    <dbReference type="NCBI Taxonomy" id="525373"/>
    <lineage>
        <taxon>Bacteria</taxon>
        <taxon>Pseudomonadati</taxon>
        <taxon>Bacteroidota</taxon>
        <taxon>Sphingobacteriia</taxon>
        <taxon>Sphingobacteriales</taxon>
        <taxon>Sphingobacteriaceae</taxon>
        <taxon>Sphingobacterium</taxon>
    </lineage>
</organism>
<sequence length="796" mass="90195">MKNLYRLMLIIPLAIGISQHTFAQINISGKIRNSNDSPVSSAVVTLYQGKGAGKMITAGATDENGEFQLTSDKGSYLLKVTFLQELLYQKEITVEKQLDLGLITVEKDGKSKELAEIEIRKYKPTVAFRNGKLEFSPSVVETGSVLEIMKIAPTVQIQEEQINLLGKTGTEIRINGRKIHMTGEQLTSYLATLSANMLEKLEIVHNPGAEYDADAKGGVINIVLKELKEKGVNASTYVTQTKSKYANTSLGGNFNMLAGKWQTWGSAGVDKGKNWTYGTNDIFYTSGLWQDKNEQVTNQKSLSATAGIEFVPYSNNAINASFSYYKGPSTGEEYNQSFIYNIQKILDSTLRTTGINPQDYSNFSYNVNYVHTFGKSKRKLTFDYAQVSTLFDREQDFTNSVIKDGNATQTQRFFSGNNQNVAVQTANLALDLPNKIVNMNVGGKLIFNKNQNETSFYEFVNNDWDASEDKFDNFKYKERIQALYVQGNKTIGKWELQGGLRMEATQTEGSSLTNGQITKRNYTKFFPSFSASFNKDENNTFNLSYGKKIQRPEFSWVNPFAWYTNAYEYSHGNPSLQPYFSNDLTFMYVLRQKWTFYASYYSTRNVYAEYMKIDTTTGQRESRVDNFVNQDILSLYASTDFNLWKRWKMSPELAFQAHKRGSDLALIDDTSGFNVTAGLYQQIQVLPDNKLVLTLNSSYSSPSNASVLETKARFVQHAGITYQAVKDTLQISLNGNDLFKSAAFQYDAYVNDIRRTRYKYSNSQQVSMTVRYNFKKGKKREINRSNANDDEMRRAG</sequence>
<protein>
    <recommendedName>
        <fullName evidence="5">Outer membrane protein beta-barrel domain-containing protein</fullName>
    </recommendedName>
</protein>
<evidence type="ECO:0000259" key="5">
    <source>
        <dbReference type="Pfam" id="PF14905"/>
    </source>
</evidence>
<dbReference type="GO" id="GO:0009279">
    <property type="term" value="C:cell outer membrane"/>
    <property type="evidence" value="ECO:0007669"/>
    <property type="project" value="UniProtKB-SubCell"/>
</dbReference>
<accession>D7VIL5</accession>
<dbReference type="Gene3D" id="2.60.40.10">
    <property type="entry name" value="Immunoglobulins"/>
    <property type="match status" value="1"/>
</dbReference>
<dbReference type="STRING" id="525373.HMPREF0766_10834"/>
<feature type="domain" description="Outer membrane protein beta-barrel" evidence="5">
    <location>
        <begin position="371"/>
        <end position="772"/>
    </location>
</feature>
<reference evidence="6" key="1">
    <citation type="submission" date="2010-07" db="EMBL/GenBank/DDBJ databases">
        <authorList>
            <person name="Muzny D."/>
            <person name="Qin X."/>
            <person name="Buhay C."/>
            <person name="Dugan-Rocha S."/>
            <person name="Ding Y."/>
            <person name="Chen G."/>
            <person name="Hawes A."/>
            <person name="Holder M."/>
            <person name="Jhangiani S."/>
            <person name="Johnson A."/>
            <person name="Khan Z."/>
            <person name="Li Z."/>
            <person name="Liu W."/>
            <person name="Liu X."/>
            <person name="Perez L."/>
            <person name="Shen H."/>
            <person name="Wang Q."/>
            <person name="Watt J."/>
            <person name="Xi L."/>
            <person name="Xin Y."/>
            <person name="Zhou J."/>
            <person name="Deng J."/>
            <person name="Jiang H."/>
            <person name="Liu Y."/>
            <person name="Qu J."/>
            <person name="Song X.-Z."/>
            <person name="Zhang L."/>
            <person name="Villasana D."/>
            <person name="Johnson A."/>
            <person name="Liu J."/>
            <person name="Liyanage D."/>
            <person name="Lorensuhewa L."/>
            <person name="Robinson T."/>
            <person name="Song A."/>
            <person name="Song B.-B."/>
            <person name="Dinh H."/>
            <person name="Thornton R."/>
            <person name="Coyle M."/>
            <person name="Francisco L."/>
            <person name="Jackson L."/>
            <person name="Javaid M."/>
            <person name="Korchina V."/>
            <person name="Kovar C."/>
            <person name="Mata R."/>
            <person name="Mathew T."/>
            <person name="Ngo R."/>
            <person name="Nguyen L."/>
            <person name="Nguyen N."/>
            <person name="Okwuonu G."/>
            <person name="Ongeri F."/>
            <person name="Pham C."/>
            <person name="Simmons D."/>
            <person name="Wilczek-Boney K."/>
            <person name="Hale W."/>
            <person name="Jakkamsetti A."/>
            <person name="Pham P."/>
            <person name="Ruth R."/>
            <person name="San Lucas F."/>
            <person name="Warren J."/>
            <person name="Zhang J."/>
            <person name="Zhao Z."/>
            <person name="Zhou C."/>
            <person name="Zhu D."/>
            <person name="Lee S."/>
            <person name="Bess C."/>
            <person name="Blankenburg K."/>
            <person name="Forbes L."/>
            <person name="Fu Q."/>
            <person name="Gubbala S."/>
            <person name="Hirani K."/>
            <person name="Jayaseelan J.C."/>
            <person name="Lara F."/>
            <person name="Munidasa M."/>
            <person name="Palculict T."/>
            <person name="Patil S."/>
            <person name="Pu L.-L."/>
            <person name="Saada N."/>
            <person name="Tang L."/>
            <person name="Weissenberger G."/>
            <person name="Zhu Y."/>
            <person name="Hemphill L."/>
            <person name="Shang Y."/>
            <person name="Youmans B."/>
            <person name="Ayvaz T."/>
            <person name="Ross M."/>
            <person name="Santibanez J."/>
            <person name="Aqrawi P."/>
            <person name="Gross S."/>
            <person name="Joshi V."/>
            <person name="Fowler G."/>
            <person name="Nazareth L."/>
            <person name="Reid J."/>
            <person name="Worley K."/>
            <person name="Petrosino J."/>
            <person name="Highlander S."/>
            <person name="Gibbs R."/>
        </authorList>
    </citation>
    <scope>NUCLEOTIDE SEQUENCE [LARGE SCALE GENOMIC DNA]</scope>
    <source>
        <strain evidence="6">ATCC 33861</strain>
    </source>
</reference>
<comment type="caution">
    <text evidence="6">The sequence shown here is derived from an EMBL/GenBank/DDBJ whole genome shotgun (WGS) entry which is preliminary data.</text>
</comment>
<dbReference type="GeneID" id="95428931"/>
<evidence type="ECO:0000256" key="2">
    <source>
        <dbReference type="ARBA" id="ARBA00023136"/>
    </source>
</evidence>
<dbReference type="SUPFAM" id="SSF56935">
    <property type="entry name" value="Porins"/>
    <property type="match status" value="1"/>
</dbReference>
<name>D7VIL5_SPHSI</name>
<dbReference type="InterPro" id="IPR008969">
    <property type="entry name" value="CarboxyPept-like_regulatory"/>
</dbReference>
<keyword evidence="2" id="KW-0472">Membrane</keyword>
<keyword evidence="7" id="KW-1185">Reference proteome</keyword>
<dbReference type="InterPro" id="IPR036942">
    <property type="entry name" value="Beta-barrel_TonB_sf"/>
</dbReference>
<dbReference type="Proteomes" id="UP000006258">
    <property type="component" value="Unassembled WGS sequence"/>
</dbReference>
<feature type="signal peptide" evidence="4">
    <location>
        <begin position="1"/>
        <end position="23"/>
    </location>
</feature>
<gene>
    <name evidence="6" type="ORF">HMPREF0766_10834</name>
</gene>
<dbReference type="HOGENOM" id="CLU_017617_1_0_10"/>
<dbReference type="Pfam" id="PF14905">
    <property type="entry name" value="OMP_b-brl_3"/>
    <property type="match status" value="1"/>
</dbReference>
<dbReference type="Gene3D" id="2.40.170.20">
    <property type="entry name" value="TonB-dependent receptor, beta-barrel domain"/>
    <property type="match status" value="1"/>
</dbReference>
<proteinExistence type="predicted"/>
<dbReference type="RefSeq" id="WP_002998294.1">
    <property type="nucleotide sequence ID" value="NZ_GL379771.1"/>
</dbReference>
<dbReference type="AlphaFoldDB" id="D7VIL5"/>
<evidence type="ECO:0000256" key="3">
    <source>
        <dbReference type="ARBA" id="ARBA00023237"/>
    </source>
</evidence>
<evidence type="ECO:0000313" key="7">
    <source>
        <dbReference type="Proteomes" id="UP000006258"/>
    </source>
</evidence>
<keyword evidence="4" id="KW-0732">Signal</keyword>
<comment type="subcellular location">
    <subcellularLocation>
        <location evidence="1">Cell outer membrane</location>
    </subcellularLocation>
</comment>
<evidence type="ECO:0000313" key="6">
    <source>
        <dbReference type="EMBL" id="EFK59917.1"/>
    </source>
</evidence>